<protein>
    <submittedName>
        <fullName evidence="1">Uncharacterized protein</fullName>
    </submittedName>
</protein>
<keyword evidence="2" id="KW-1185">Reference proteome</keyword>
<evidence type="ECO:0000313" key="2">
    <source>
        <dbReference type="Proteomes" id="UP000265703"/>
    </source>
</evidence>
<dbReference type="EMBL" id="QKYT01000024">
    <property type="protein sequence ID" value="RIA97825.1"/>
    <property type="molecule type" value="Genomic_DNA"/>
</dbReference>
<accession>A0A397TMW8</accession>
<evidence type="ECO:0000313" key="1">
    <source>
        <dbReference type="EMBL" id="RIA97825.1"/>
    </source>
</evidence>
<comment type="caution">
    <text evidence="1">The sequence shown here is derived from an EMBL/GenBank/DDBJ whole genome shotgun (WGS) entry which is preliminary data.</text>
</comment>
<sequence>MGGGSSNGSSPIGLLIFGPILKSGSRFFELFSLEWEGNGYLCIQFDTGIRNSSLSSSVRTGKGNETFSNSSFSFLVDSPSVWALGIRKW</sequence>
<dbReference type="AlphaFoldDB" id="A0A397TMW8"/>
<proteinExistence type="predicted"/>
<organism evidence="1 2">
    <name type="scientific">Glomus cerebriforme</name>
    <dbReference type="NCBI Taxonomy" id="658196"/>
    <lineage>
        <taxon>Eukaryota</taxon>
        <taxon>Fungi</taxon>
        <taxon>Fungi incertae sedis</taxon>
        <taxon>Mucoromycota</taxon>
        <taxon>Glomeromycotina</taxon>
        <taxon>Glomeromycetes</taxon>
        <taxon>Glomerales</taxon>
        <taxon>Glomeraceae</taxon>
        <taxon>Glomus</taxon>
    </lineage>
</organism>
<gene>
    <name evidence="1" type="ORF">C1645_813540</name>
</gene>
<reference evidence="1 2" key="1">
    <citation type="submission" date="2018-06" db="EMBL/GenBank/DDBJ databases">
        <title>Comparative genomics reveals the genomic features of Rhizophagus irregularis, R. cerebriforme, R. diaphanum and Gigaspora rosea, and their symbiotic lifestyle signature.</title>
        <authorList>
            <person name="Morin E."/>
            <person name="San Clemente H."/>
            <person name="Chen E.C.H."/>
            <person name="De La Providencia I."/>
            <person name="Hainaut M."/>
            <person name="Kuo A."/>
            <person name="Kohler A."/>
            <person name="Murat C."/>
            <person name="Tang N."/>
            <person name="Roy S."/>
            <person name="Loubradou J."/>
            <person name="Henrissat B."/>
            <person name="Grigoriev I.V."/>
            <person name="Corradi N."/>
            <person name="Roux C."/>
            <person name="Martin F.M."/>
        </authorList>
    </citation>
    <scope>NUCLEOTIDE SEQUENCE [LARGE SCALE GENOMIC DNA]</scope>
    <source>
        <strain evidence="1 2">DAOM 227022</strain>
    </source>
</reference>
<dbReference type="Proteomes" id="UP000265703">
    <property type="component" value="Unassembled WGS sequence"/>
</dbReference>
<name>A0A397TMW8_9GLOM</name>